<name>A0A1B1N179_9BACL</name>
<dbReference type="RefSeq" id="WP_083180253.1">
    <property type="nucleotide sequence ID" value="NZ_CP014167.1"/>
</dbReference>
<dbReference type="InterPro" id="IPR003583">
    <property type="entry name" value="Hlx-hairpin-Hlx_DNA-bd_motif"/>
</dbReference>
<evidence type="ECO:0000259" key="2">
    <source>
        <dbReference type="SMART" id="SM00278"/>
    </source>
</evidence>
<evidence type="ECO:0000256" key="1">
    <source>
        <dbReference type="SAM" id="MobiDB-lite"/>
    </source>
</evidence>
<dbReference type="KEGG" id="pyg:AWM70_11765"/>
<dbReference type="AlphaFoldDB" id="A0A1B1N179"/>
<dbReference type="InterPro" id="IPR004509">
    <property type="entry name" value="Competence_ComEA_HhH"/>
</dbReference>
<evidence type="ECO:0000313" key="4">
    <source>
        <dbReference type="Proteomes" id="UP000092573"/>
    </source>
</evidence>
<dbReference type="GO" id="GO:0015627">
    <property type="term" value="C:type II protein secretion system complex"/>
    <property type="evidence" value="ECO:0007669"/>
    <property type="project" value="TreeGrafter"/>
</dbReference>
<feature type="compositionally biased region" description="Low complexity" evidence="1">
    <location>
        <begin position="71"/>
        <end position="120"/>
    </location>
</feature>
<feature type="domain" description="Helix-hairpin-helix DNA-binding motif class 1" evidence="2">
    <location>
        <begin position="146"/>
        <end position="165"/>
    </location>
</feature>
<dbReference type="GO" id="GO:0015628">
    <property type="term" value="P:protein secretion by the type II secretion system"/>
    <property type="evidence" value="ECO:0007669"/>
    <property type="project" value="TreeGrafter"/>
</dbReference>
<dbReference type="EMBL" id="CP014167">
    <property type="protein sequence ID" value="ANS75194.1"/>
    <property type="molecule type" value="Genomic_DNA"/>
</dbReference>
<dbReference type="SMART" id="SM00278">
    <property type="entry name" value="HhH1"/>
    <property type="match status" value="2"/>
</dbReference>
<keyword evidence="4" id="KW-1185">Reference proteome</keyword>
<feature type="domain" description="Helix-hairpin-helix DNA-binding motif class 1" evidence="2">
    <location>
        <begin position="176"/>
        <end position="195"/>
    </location>
</feature>
<dbReference type="Gene3D" id="1.10.150.280">
    <property type="entry name" value="AF1531-like domain"/>
    <property type="match status" value="1"/>
</dbReference>
<gene>
    <name evidence="3" type="ORF">AWM70_11765</name>
</gene>
<dbReference type="SUPFAM" id="SSF47781">
    <property type="entry name" value="RuvA domain 2-like"/>
    <property type="match status" value="1"/>
</dbReference>
<sequence length="198" mass="19651">MIKERISIAVLSAVCGAGLMLLALGTKPSSGITGWTPVNEAMAAAVIDHEQAPSGTLTTIEGKKPADSPRSAVVGGTESSVSGSSGSDSSAAPAANAGAAPSSGDSSAAASAPASSVPPSSQTPNVQTDAAAAASSLISINTAGTDELQDLPGIGEKKAQAIIDYRNQHGAFASLDELKNVKGIGDKMFEKMRPYIGL</sequence>
<feature type="region of interest" description="Disordered" evidence="1">
    <location>
        <begin position="56"/>
        <end position="130"/>
    </location>
</feature>
<proteinExistence type="predicted"/>
<dbReference type="InterPro" id="IPR010994">
    <property type="entry name" value="RuvA_2-like"/>
</dbReference>
<evidence type="ECO:0000313" key="3">
    <source>
        <dbReference type="EMBL" id="ANS75194.1"/>
    </source>
</evidence>
<dbReference type="PANTHER" id="PTHR21180">
    <property type="entry name" value="ENDONUCLEASE/EXONUCLEASE/PHOSPHATASE FAMILY DOMAIN-CONTAINING PROTEIN 1"/>
    <property type="match status" value="1"/>
</dbReference>
<dbReference type="GO" id="GO:0006281">
    <property type="term" value="P:DNA repair"/>
    <property type="evidence" value="ECO:0007669"/>
    <property type="project" value="InterPro"/>
</dbReference>
<dbReference type="Proteomes" id="UP000092573">
    <property type="component" value="Chromosome"/>
</dbReference>
<dbReference type="GO" id="GO:0003677">
    <property type="term" value="F:DNA binding"/>
    <property type="evidence" value="ECO:0007669"/>
    <property type="project" value="InterPro"/>
</dbReference>
<dbReference type="NCBIfam" id="TIGR00426">
    <property type="entry name" value="competence protein ComEA helix-hairpin-helix repeat region"/>
    <property type="match status" value="1"/>
</dbReference>
<organism evidence="3 4">
    <name type="scientific">Paenibacillus yonginensis</name>
    <dbReference type="NCBI Taxonomy" id="1462996"/>
    <lineage>
        <taxon>Bacteria</taxon>
        <taxon>Bacillati</taxon>
        <taxon>Bacillota</taxon>
        <taxon>Bacilli</taxon>
        <taxon>Bacillales</taxon>
        <taxon>Paenibacillaceae</taxon>
        <taxon>Paenibacillus</taxon>
    </lineage>
</organism>
<dbReference type="PANTHER" id="PTHR21180:SF32">
    <property type="entry name" value="ENDONUCLEASE_EXONUCLEASE_PHOSPHATASE FAMILY DOMAIN-CONTAINING PROTEIN 1"/>
    <property type="match status" value="1"/>
</dbReference>
<reference evidence="3 4" key="1">
    <citation type="submission" date="2016-01" db="EMBL/GenBank/DDBJ databases">
        <title>Complete Genome Sequence of Paenibacillus yonginensis DCY84, a novel Plant Growth-Promoting Bacteria with Elicitation of Induced Systemic Resistance.</title>
        <authorList>
            <person name="Kim Y.J."/>
            <person name="Yang D.C."/>
            <person name="Sukweenadhi J."/>
        </authorList>
    </citation>
    <scope>NUCLEOTIDE SEQUENCE [LARGE SCALE GENOMIC DNA]</scope>
    <source>
        <strain evidence="3 4">DCY84</strain>
    </source>
</reference>
<dbReference type="Pfam" id="PF12836">
    <property type="entry name" value="HHH_3"/>
    <property type="match status" value="1"/>
</dbReference>
<dbReference type="STRING" id="1462996.AWM70_11765"/>
<accession>A0A1B1N179</accession>
<protein>
    <recommendedName>
        <fullName evidence="2">Helix-hairpin-helix DNA-binding motif class 1 domain-containing protein</fullName>
    </recommendedName>
</protein>
<dbReference type="InterPro" id="IPR051675">
    <property type="entry name" value="Endo/Exo/Phosphatase_dom_1"/>
</dbReference>